<dbReference type="RefSeq" id="XP_019025357.1">
    <property type="nucleotide sequence ID" value="XM_019166786.1"/>
</dbReference>
<evidence type="ECO:0000313" key="11">
    <source>
        <dbReference type="EMBL" id="GAO48578.1"/>
    </source>
</evidence>
<reference evidence="11 12" key="2">
    <citation type="journal article" date="2014" name="J. Gen. Appl. Microbiol.">
        <title>The early diverging ascomycetous budding yeast Saitoella complicata has three histone deacetylases belonging to the Clr6, Hos2, and Rpd3 lineages.</title>
        <authorList>
            <person name="Nishida H."/>
            <person name="Matsumoto T."/>
            <person name="Kondo S."/>
            <person name="Hamamoto M."/>
            <person name="Yoshikawa H."/>
        </authorList>
    </citation>
    <scope>NUCLEOTIDE SEQUENCE [LARGE SCALE GENOMIC DNA]</scope>
    <source>
        <strain evidence="11 12">NRRL Y-17804</strain>
    </source>
</reference>
<dbReference type="GO" id="GO:0031080">
    <property type="term" value="C:nuclear pore outer ring"/>
    <property type="evidence" value="ECO:0007669"/>
    <property type="project" value="TreeGrafter"/>
</dbReference>
<comment type="caution">
    <text evidence="11">The sequence shown here is derived from an EMBL/GenBank/DDBJ whole genome shotgun (WGS) entry which is preliminary data.</text>
</comment>
<feature type="region of interest" description="Disordered" evidence="8">
    <location>
        <begin position="1"/>
        <end position="33"/>
    </location>
</feature>
<evidence type="ECO:0000256" key="8">
    <source>
        <dbReference type="SAM" id="MobiDB-lite"/>
    </source>
</evidence>
<keyword evidence="6" id="KW-0811">Translocation</keyword>
<comment type="similarity">
    <text evidence="2">Belongs to the nucleoporin Nup133 family.</text>
</comment>
<dbReference type="GO" id="GO:0016973">
    <property type="term" value="P:poly(A)+ mRNA export from nucleus"/>
    <property type="evidence" value="ECO:0007669"/>
    <property type="project" value="TreeGrafter"/>
</dbReference>
<evidence type="ECO:0000256" key="3">
    <source>
        <dbReference type="ARBA" id="ARBA00022448"/>
    </source>
</evidence>
<evidence type="ECO:0008006" key="13">
    <source>
        <dbReference type="Google" id="ProtNLM"/>
    </source>
</evidence>
<dbReference type="SUPFAM" id="SSF117289">
    <property type="entry name" value="Nucleoporin domain"/>
    <property type="match status" value="1"/>
</dbReference>
<dbReference type="GO" id="GO:0006606">
    <property type="term" value="P:protein import into nucleus"/>
    <property type="evidence" value="ECO:0007669"/>
    <property type="project" value="TreeGrafter"/>
</dbReference>
<keyword evidence="5" id="KW-0653">Protein transport</keyword>
<evidence type="ECO:0000259" key="9">
    <source>
        <dbReference type="Pfam" id="PF03177"/>
    </source>
</evidence>
<dbReference type="InterPro" id="IPR037624">
    <property type="entry name" value="Nup133-like"/>
</dbReference>
<dbReference type="Gene3D" id="2.130.10.10">
    <property type="entry name" value="YVTN repeat-like/Quinoprotein amine dehydrogenase"/>
    <property type="match status" value="1"/>
</dbReference>
<dbReference type="AlphaFoldDB" id="A0A0E9NFI5"/>
<dbReference type="Pfam" id="PF03177">
    <property type="entry name" value="Nucleoporin_C"/>
    <property type="match status" value="1"/>
</dbReference>
<keyword evidence="4" id="KW-0509">mRNA transport</keyword>
<name>A0A0E9NFI5_SAICN</name>
<gene>
    <name evidence="11" type="ORF">G7K_2751-t1</name>
</gene>
<sequence length="1236" mass="137639">MFSTNPTPVPSHRRQQSASAHKRNRSLAVARQNTSALPRVPEIDLNALIPEAAAVKEWTKNEKYCVSSLGRFPHVYGAQDAGLQMFGHIDAGKKHGLITTATDAYVWSYLPSLSATPTLTFSVPHRASTEYDSEMPLPLASIVSANAGSDEPGLVLIKPEGRVCYWDSIGGAIAEGAVSKRGVEGQITMGTNELCTMICSVEPAGFVVSTSHGRLVHLSLRDSMGRPYIGLTEMSAARGLWNSWITSIDAGGKRRDICAVRAGETRGREERDVLVCTERGVVSRWVVSRLGKCQLVVENDFRKAALEVLRTTLPAAASSTLANALSFVDVVALPGTSSILILASYPSSGATTTYILFSAVLDSPDRSITSTYVLSKYSASTTTAPKLYLPSPAKTVFIVFQRAISVISIPSQDGGAVFEDVVDFKEDRNIEIVASGAEDAQVEGSRRLRNAGVVVAARGAGVLRCEVFEDRVSLEALSSEKLAKSKLEQAVFYGFMPDNPLNFTGPASLNFRPQEVASAAAAVSEEILAGTSKYFPTQLASLDDQMALKAKLLAGLAEHLHNNFAPLDSSKRWKLCWDAEKCEGARRIWSERSSRSQLTGRTTRSSSAQVAVLENVMENITGQRGGGDDMIRKWFHRNLKDMGQVVAQAGTRCTDIAVENKHDTFAIAKAVLEANDIILSALGAARQIRQERVMKYGLGNLKSIFENSLRPWTSTPDILNSLQLQFTLTEHQLQGLKRPFRTDDRKQKTGIYEDMIKQLDALVDLLCFAFSENVQWERKSGNKKAAEGYNKQYLDKRGSWILSLVKHGLHEKAYTIAERYEDYRTLVEICLEHQEAGEETQERVMNRLKWYLGRYHEDFAFVLYRYYVEKGQIKTLLTSFPEHVNMLSQFLDNEKYDRISWMHDVNHGNFNSASARLHRIATGNEDVLRNKKIELSLSKLALLVDARAGVTMPPIQADVIRVVDEELDVTEIQAQRRKDILPFFKNAIDEDANVELTFAEIGKELHGVNRELVKGALREIIKDAVLKPEDLIDYLTLKNTQKNPADGQSQPVINEFYQALQVLRTANLPSGRFEMAERTIWRRMFLHDDWGVILQTGDKTDDEVRASTRSTALWQTLRLGLINGEFKAGAAIQLMPPNETYFSSAPEVVEARFPDVSETAIEDWKRSMLNETEKLDAYIKQCNLNQWYEGILYDARDYANKERNGTNIPDVEVDEEGYVHVGYPARSEPEDVEMSG</sequence>
<evidence type="ECO:0000256" key="1">
    <source>
        <dbReference type="ARBA" id="ARBA00004259"/>
    </source>
</evidence>
<feature type="compositionally biased region" description="Basic residues" evidence="8">
    <location>
        <begin position="11"/>
        <end position="25"/>
    </location>
</feature>
<dbReference type="STRING" id="698492.A0A0E9NFI5"/>
<evidence type="ECO:0000313" key="12">
    <source>
        <dbReference type="Proteomes" id="UP000033140"/>
    </source>
</evidence>
<dbReference type="GO" id="GO:0000972">
    <property type="term" value="P:transcription-dependent tethering of RNA polymerase II gene DNA at nuclear periphery"/>
    <property type="evidence" value="ECO:0007669"/>
    <property type="project" value="TreeGrafter"/>
</dbReference>
<proteinExistence type="inferred from homology"/>
<reference evidence="11 12" key="1">
    <citation type="journal article" date="2011" name="J. Gen. Appl. Microbiol.">
        <title>Draft genome sequencing of the enigmatic yeast Saitoella complicata.</title>
        <authorList>
            <person name="Nishida H."/>
            <person name="Hamamoto M."/>
            <person name="Sugiyama J."/>
        </authorList>
    </citation>
    <scope>NUCLEOTIDE SEQUENCE [LARGE SCALE GENOMIC DNA]</scope>
    <source>
        <strain evidence="11 12">NRRL Y-17804</strain>
    </source>
</reference>
<dbReference type="InterPro" id="IPR014908">
    <property type="entry name" value="Nucleoporin_Nup133/Nup155_N"/>
</dbReference>
<keyword evidence="3" id="KW-0813">Transport</keyword>
<dbReference type="OMA" id="HVATLLW"/>
<accession>A0A0E9NFI5</accession>
<dbReference type="Gene3D" id="1.20.58.1380">
    <property type="match status" value="1"/>
</dbReference>
<dbReference type="EMBL" id="BACD03000015">
    <property type="protein sequence ID" value="GAO48578.1"/>
    <property type="molecule type" value="Genomic_DNA"/>
</dbReference>
<keyword evidence="7" id="KW-0539">Nucleus</keyword>
<feature type="domain" description="Nucleoporin Nup133/Nup155-like N-terminal" evidence="10">
    <location>
        <begin position="59"/>
        <end position="464"/>
    </location>
</feature>
<dbReference type="OrthoDB" id="103454at2759"/>
<protein>
    <recommendedName>
        <fullName evidence="13">Nucleoporin Nup133/Nup155-like C-terminal domain-containing protein</fullName>
    </recommendedName>
</protein>
<evidence type="ECO:0000256" key="5">
    <source>
        <dbReference type="ARBA" id="ARBA00022927"/>
    </source>
</evidence>
<dbReference type="InterPro" id="IPR007187">
    <property type="entry name" value="Nucleoporin_Nup133/Nup155_C"/>
</dbReference>
<evidence type="ECO:0000259" key="10">
    <source>
        <dbReference type="Pfam" id="PF08801"/>
    </source>
</evidence>
<dbReference type="Pfam" id="PF08801">
    <property type="entry name" value="Nucleoporin_N"/>
    <property type="match status" value="1"/>
</dbReference>
<keyword evidence="12" id="KW-1185">Reference proteome</keyword>
<dbReference type="PANTHER" id="PTHR13405:SF11">
    <property type="entry name" value="NUCLEAR PORE COMPLEX PROTEIN NUP133"/>
    <property type="match status" value="1"/>
</dbReference>
<dbReference type="PANTHER" id="PTHR13405">
    <property type="entry name" value="NUCLEAR PORE COMPLEX PROTEIN NUP133"/>
    <property type="match status" value="1"/>
</dbReference>
<dbReference type="GO" id="GO:0017056">
    <property type="term" value="F:structural constituent of nuclear pore"/>
    <property type="evidence" value="ECO:0007669"/>
    <property type="project" value="InterPro"/>
</dbReference>
<dbReference type="InterPro" id="IPR015943">
    <property type="entry name" value="WD40/YVTN_repeat-like_dom_sf"/>
</dbReference>
<feature type="domain" description="Nucleoporin Nup133/Nup155-like C-terminal" evidence="9">
    <location>
        <begin position="575"/>
        <end position="1189"/>
    </location>
</feature>
<organism evidence="11 12">
    <name type="scientific">Saitoella complicata (strain BCRC 22490 / CBS 7301 / JCM 7358 / NBRC 10748 / NRRL Y-17804)</name>
    <dbReference type="NCBI Taxonomy" id="698492"/>
    <lineage>
        <taxon>Eukaryota</taxon>
        <taxon>Fungi</taxon>
        <taxon>Dikarya</taxon>
        <taxon>Ascomycota</taxon>
        <taxon>Taphrinomycotina</taxon>
        <taxon>Taphrinomycotina incertae sedis</taxon>
        <taxon>Saitoella</taxon>
    </lineage>
</organism>
<dbReference type="Proteomes" id="UP000033140">
    <property type="component" value="Unassembled WGS sequence"/>
</dbReference>
<evidence type="ECO:0000256" key="4">
    <source>
        <dbReference type="ARBA" id="ARBA00022816"/>
    </source>
</evidence>
<comment type="subcellular location">
    <subcellularLocation>
        <location evidence="1">Nucleus envelope</location>
    </subcellularLocation>
</comment>
<reference evidence="11 12" key="3">
    <citation type="journal article" date="2015" name="Genome Announc.">
        <title>Draft Genome Sequence of the Archiascomycetous Yeast Saitoella complicata.</title>
        <authorList>
            <person name="Yamauchi K."/>
            <person name="Kondo S."/>
            <person name="Hamamoto M."/>
            <person name="Takahashi Y."/>
            <person name="Ogura Y."/>
            <person name="Hayashi T."/>
            <person name="Nishida H."/>
        </authorList>
    </citation>
    <scope>NUCLEOTIDE SEQUENCE [LARGE SCALE GENOMIC DNA]</scope>
    <source>
        <strain evidence="11 12">NRRL Y-17804</strain>
    </source>
</reference>
<evidence type="ECO:0000256" key="2">
    <source>
        <dbReference type="ARBA" id="ARBA00005569"/>
    </source>
</evidence>
<evidence type="ECO:0000256" key="7">
    <source>
        <dbReference type="ARBA" id="ARBA00023242"/>
    </source>
</evidence>
<evidence type="ECO:0000256" key="6">
    <source>
        <dbReference type="ARBA" id="ARBA00023010"/>
    </source>
</evidence>